<gene>
    <name evidence="1" type="primary">Vigan.UMG067000</name>
    <name evidence="1" type="ORF">VIGAN_UM067000</name>
</gene>
<dbReference type="AlphaFoldDB" id="A0A0S3TDS2"/>
<reference evidence="1" key="1">
    <citation type="journal article" date="2015" name="Sci. Rep.">
        <title>The power of single molecule real-time sequencing technology in the de novo assembly of a eukaryotic genome.</title>
        <authorList>
            <person name="Sakai H."/>
            <person name="Naito K."/>
            <person name="Ogiso-Tanaka E."/>
            <person name="Takahashi Y."/>
            <person name="Iseki K."/>
            <person name="Muto C."/>
            <person name="Satou K."/>
            <person name="Teruya K."/>
            <person name="Shiroma A."/>
            <person name="Shimoji M."/>
            <person name="Hirano T."/>
            <person name="Itoh T."/>
            <person name="Kaga A."/>
            <person name="Tomooka N."/>
        </authorList>
    </citation>
    <scope>NUCLEOTIDE SEQUENCE</scope>
</reference>
<proteinExistence type="predicted"/>
<evidence type="ECO:0000313" key="1">
    <source>
        <dbReference type="EMBL" id="BAU03287.1"/>
    </source>
</evidence>
<sequence>MLFKILLGSNTGKKYKVFYTTAASPCLPLISQYPWRLGHTSTILRICSLRLAATHLQVSSFSFSTLHHSPCLRVFFFFSVKMMIPPRWRLGLNFPKMKDDLCPFLAHSSGPTFIWLLRAPPSFQRNICCCVLLLSSRTT</sequence>
<organism evidence="1">
    <name type="scientific">Vigna angularis var. angularis</name>
    <dbReference type="NCBI Taxonomy" id="157739"/>
    <lineage>
        <taxon>Eukaryota</taxon>
        <taxon>Viridiplantae</taxon>
        <taxon>Streptophyta</taxon>
        <taxon>Embryophyta</taxon>
        <taxon>Tracheophyta</taxon>
        <taxon>Spermatophyta</taxon>
        <taxon>Magnoliopsida</taxon>
        <taxon>eudicotyledons</taxon>
        <taxon>Gunneridae</taxon>
        <taxon>Pentapetalae</taxon>
        <taxon>rosids</taxon>
        <taxon>fabids</taxon>
        <taxon>Fabales</taxon>
        <taxon>Fabaceae</taxon>
        <taxon>Papilionoideae</taxon>
        <taxon>50 kb inversion clade</taxon>
        <taxon>NPAAA clade</taxon>
        <taxon>indigoferoid/millettioid clade</taxon>
        <taxon>Phaseoleae</taxon>
        <taxon>Vigna</taxon>
    </lineage>
</organism>
<name>A0A0S3TDS2_PHAAN</name>
<accession>A0A0S3TDS2</accession>
<dbReference type="EMBL" id="AP015211">
    <property type="protein sequence ID" value="BAU03287.1"/>
    <property type="molecule type" value="Genomic_DNA"/>
</dbReference>
<protein>
    <submittedName>
        <fullName evidence="1">Uncharacterized protein</fullName>
    </submittedName>
</protein>